<sequence>MFAAGVMQHGLGNRPRKSLQCHHELSHLPRKTFAADGSKSWMQNPASIATVLQSTPSSDPLFALKFSGVETKIHGYGSSRQFDANAAITWGVSAFQIRSSALESSALQPVSLNDFALNLRVLHGKIKSKLHLLPLPQPEPHK</sequence>
<reference evidence="1 2" key="1">
    <citation type="submission" date="2013-11" db="EMBL/GenBank/DDBJ databases">
        <title>The Genome Sequence of Phytophthora parasitica P1976.</title>
        <authorList>
            <consortium name="The Broad Institute Genomics Platform"/>
            <person name="Russ C."/>
            <person name="Tyler B."/>
            <person name="Panabieres F."/>
            <person name="Shan W."/>
            <person name="Tripathy S."/>
            <person name="Grunwald N."/>
            <person name="Machado M."/>
            <person name="Johnson C.S."/>
            <person name="Walker B."/>
            <person name="Young S."/>
            <person name="Zeng Q."/>
            <person name="Gargeya S."/>
            <person name="Fitzgerald M."/>
            <person name="Haas B."/>
            <person name="Abouelleil A."/>
            <person name="Allen A.W."/>
            <person name="Alvarado L."/>
            <person name="Arachchi H.M."/>
            <person name="Berlin A.M."/>
            <person name="Chapman S.B."/>
            <person name="Gainer-Dewar J."/>
            <person name="Goldberg J."/>
            <person name="Griggs A."/>
            <person name="Gujja S."/>
            <person name="Hansen M."/>
            <person name="Howarth C."/>
            <person name="Imamovic A."/>
            <person name="Ireland A."/>
            <person name="Larimer J."/>
            <person name="McCowan C."/>
            <person name="Murphy C."/>
            <person name="Pearson M."/>
            <person name="Poon T.W."/>
            <person name="Priest M."/>
            <person name="Roberts A."/>
            <person name="Saif S."/>
            <person name="Shea T."/>
            <person name="Sisk P."/>
            <person name="Sykes S."/>
            <person name="Wortman J."/>
            <person name="Nusbaum C."/>
            <person name="Birren B."/>
        </authorList>
    </citation>
    <scope>NUCLEOTIDE SEQUENCE [LARGE SCALE GENOMIC DNA]</scope>
    <source>
        <strain evidence="1 2">P1976</strain>
    </source>
</reference>
<protein>
    <submittedName>
        <fullName evidence="1">Uncharacterized protein</fullName>
    </submittedName>
</protein>
<dbReference type="Proteomes" id="UP000028582">
    <property type="component" value="Unassembled WGS sequence"/>
</dbReference>
<gene>
    <name evidence="1" type="ORF">F444_10338</name>
</gene>
<evidence type="ECO:0000313" key="2">
    <source>
        <dbReference type="Proteomes" id="UP000028582"/>
    </source>
</evidence>
<dbReference type="AlphaFoldDB" id="A0A081A4A9"/>
<proteinExistence type="predicted"/>
<organism evidence="1 2">
    <name type="scientific">Phytophthora nicotianae P1976</name>
    <dbReference type="NCBI Taxonomy" id="1317066"/>
    <lineage>
        <taxon>Eukaryota</taxon>
        <taxon>Sar</taxon>
        <taxon>Stramenopiles</taxon>
        <taxon>Oomycota</taxon>
        <taxon>Peronosporomycetes</taxon>
        <taxon>Peronosporales</taxon>
        <taxon>Peronosporaceae</taxon>
        <taxon>Phytophthora</taxon>
    </lineage>
</organism>
<evidence type="ECO:0000313" key="1">
    <source>
        <dbReference type="EMBL" id="ETO73720.1"/>
    </source>
</evidence>
<dbReference type="EMBL" id="ANJA01001846">
    <property type="protein sequence ID" value="ETO73720.1"/>
    <property type="molecule type" value="Genomic_DNA"/>
</dbReference>
<accession>A0A081A4A9</accession>
<comment type="caution">
    <text evidence="1">The sequence shown here is derived from an EMBL/GenBank/DDBJ whole genome shotgun (WGS) entry which is preliminary data.</text>
</comment>
<name>A0A081A4A9_PHYNI</name>